<evidence type="ECO:0000313" key="2">
    <source>
        <dbReference type="Proteomes" id="UP000230233"/>
    </source>
</evidence>
<comment type="caution">
    <text evidence="1">The sequence shown here is derived from an EMBL/GenBank/DDBJ whole genome shotgun (WGS) entry which is preliminary data.</text>
</comment>
<organism evidence="1 2">
    <name type="scientific">Caenorhabditis nigoni</name>
    <dbReference type="NCBI Taxonomy" id="1611254"/>
    <lineage>
        <taxon>Eukaryota</taxon>
        <taxon>Metazoa</taxon>
        <taxon>Ecdysozoa</taxon>
        <taxon>Nematoda</taxon>
        <taxon>Chromadorea</taxon>
        <taxon>Rhabditida</taxon>
        <taxon>Rhabditina</taxon>
        <taxon>Rhabditomorpha</taxon>
        <taxon>Rhabditoidea</taxon>
        <taxon>Rhabditidae</taxon>
        <taxon>Peloderinae</taxon>
        <taxon>Caenorhabditis</taxon>
    </lineage>
</organism>
<evidence type="ECO:0000313" key="1">
    <source>
        <dbReference type="EMBL" id="PIC12146.1"/>
    </source>
</evidence>
<dbReference type="Proteomes" id="UP000230233">
    <property type="component" value="Unassembled WGS sequence"/>
</dbReference>
<sequence>MNLWRKSPKFIISVPECCGRNGPVIFSSTFSKYAFGIIKRVNHIGGLIILSYLRSDQSLLYKLKKPTTRWVHSFQSNRFNSTIIGSMAAHQRKDKDGHGWDHEDNSEEEYAPIGSQPITLFI</sequence>
<keyword evidence="2" id="KW-1185">Reference proteome</keyword>
<proteinExistence type="predicted"/>
<protein>
    <submittedName>
        <fullName evidence="1">Uncharacterized protein</fullName>
    </submittedName>
</protein>
<reference evidence="2" key="1">
    <citation type="submission" date="2017-10" db="EMBL/GenBank/DDBJ databases">
        <title>Rapid genome shrinkage in a self-fertile nematode reveals novel sperm competition proteins.</title>
        <authorList>
            <person name="Yin D."/>
            <person name="Schwarz E.M."/>
            <person name="Thomas C.G."/>
            <person name="Felde R.L."/>
            <person name="Korf I.F."/>
            <person name="Cutter A.D."/>
            <person name="Schartner C.M."/>
            <person name="Ralston E.J."/>
            <person name="Meyer B.J."/>
            <person name="Haag E.S."/>
        </authorList>
    </citation>
    <scope>NUCLEOTIDE SEQUENCE [LARGE SCALE GENOMIC DNA]</scope>
    <source>
        <strain evidence="2">JU1422</strain>
    </source>
</reference>
<name>A0A2G5SB66_9PELO</name>
<accession>A0A2G5SB66</accession>
<dbReference type="EMBL" id="PDUG01000027">
    <property type="protein sequence ID" value="PIC12146.1"/>
    <property type="molecule type" value="Genomic_DNA"/>
</dbReference>
<dbReference type="AlphaFoldDB" id="A0A2G5SB66"/>
<gene>
    <name evidence="1" type="ORF">B9Z55_028616</name>
</gene>